<reference evidence="2" key="1">
    <citation type="submission" date="2016-10" db="EMBL/GenBank/DDBJ databases">
        <authorList>
            <person name="Varghese N."/>
            <person name="Submissions S."/>
        </authorList>
    </citation>
    <scope>NUCLEOTIDE SEQUENCE [LARGE SCALE GENOMIC DNA]</scope>
    <source>
        <strain evidence="2">CGMCC 4.7038</strain>
    </source>
</reference>
<organism evidence="1 2">
    <name type="scientific">Micromonospora phaseoli</name>
    <dbReference type="NCBI Taxonomy" id="1144548"/>
    <lineage>
        <taxon>Bacteria</taxon>
        <taxon>Bacillati</taxon>
        <taxon>Actinomycetota</taxon>
        <taxon>Actinomycetes</taxon>
        <taxon>Micromonosporales</taxon>
        <taxon>Micromonosporaceae</taxon>
        <taxon>Micromonospora</taxon>
    </lineage>
</organism>
<evidence type="ECO:0000313" key="1">
    <source>
        <dbReference type="EMBL" id="SEK06923.1"/>
    </source>
</evidence>
<proteinExistence type="predicted"/>
<gene>
    <name evidence="1" type="ORF">SAMN05443287_1235</name>
</gene>
<keyword evidence="2" id="KW-1185">Reference proteome</keyword>
<accession>A0A1H7DYV2</accession>
<dbReference type="AlphaFoldDB" id="A0A1H7DYV2"/>
<dbReference type="RefSeq" id="WP_232521615.1">
    <property type="nucleotide sequence ID" value="NZ_BOPI01000066.1"/>
</dbReference>
<evidence type="ECO:0008006" key="3">
    <source>
        <dbReference type="Google" id="ProtNLM"/>
    </source>
</evidence>
<dbReference type="Proteomes" id="UP000198707">
    <property type="component" value="Unassembled WGS sequence"/>
</dbReference>
<sequence length="64" mass="6942">MQDVGSDRCRLTLGSWSWPSLAATIARYDTEIEVVGPAELVHAFDHLARRFAKTAAGPTPRGTS</sequence>
<name>A0A1H7DYV2_9ACTN</name>
<dbReference type="EMBL" id="FNYV01000023">
    <property type="protein sequence ID" value="SEK06923.1"/>
    <property type="molecule type" value="Genomic_DNA"/>
</dbReference>
<evidence type="ECO:0000313" key="2">
    <source>
        <dbReference type="Proteomes" id="UP000198707"/>
    </source>
</evidence>
<protein>
    <recommendedName>
        <fullName evidence="3">WYL domain-containing protein</fullName>
    </recommendedName>
</protein>
<dbReference type="STRING" id="1144548.SAMN05443287_1235"/>